<dbReference type="SMART" id="SM00448">
    <property type="entry name" value="REC"/>
    <property type="match status" value="1"/>
</dbReference>
<proteinExistence type="predicted"/>
<evidence type="ECO:0000256" key="7">
    <source>
        <dbReference type="PROSITE-ProRule" id="PRU00169"/>
    </source>
</evidence>
<evidence type="ECO:0000256" key="2">
    <source>
        <dbReference type="ARBA" id="ARBA00022553"/>
    </source>
</evidence>
<keyword evidence="3" id="KW-0902">Two-component regulatory system</keyword>
<feature type="domain" description="Response regulatory" evidence="9">
    <location>
        <begin position="4"/>
        <end position="117"/>
    </location>
</feature>
<evidence type="ECO:0000259" key="10">
    <source>
        <dbReference type="PROSITE" id="PS51755"/>
    </source>
</evidence>
<dbReference type="RefSeq" id="WP_388038840.1">
    <property type="nucleotide sequence ID" value="NZ_JBHUEK010000018.1"/>
</dbReference>
<dbReference type="Pfam" id="PF00072">
    <property type="entry name" value="Response_reg"/>
    <property type="match status" value="1"/>
</dbReference>
<dbReference type="InterPro" id="IPR036388">
    <property type="entry name" value="WH-like_DNA-bd_sf"/>
</dbReference>
<organism evidence="11 12">
    <name type="scientific">Fredinandcohnia salidurans</name>
    <dbReference type="NCBI Taxonomy" id="2595041"/>
    <lineage>
        <taxon>Bacteria</taxon>
        <taxon>Bacillati</taxon>
        <taxon>Bacillota</taxon>
        <taxon>Bacilli</taxon>
        <taxon>Bacillales</taxon>
        <taxon>Bacillaceae</taxon>
        <taxon>Fredinandcohnia</taxon>
    </lineage>
</organism>
<dbReference type="CDD" id="cd00383">
    <property type="entry name" value="trans_reg_C"/>
    <property type="match status" value="1"/>
</dbReference>
<evidence type="ECO:0000256" key="6">
    <source>
        <dbReference type="ARBA" id="ARBA00023163"/>
    </source>
</evidence>
<feature type="domain" description="OmpR/PhoB-type" evidence="10">
    <location>
        <begin position="133"/>
        <end position="234"/>
    </location>
</feature>
<dbReference type="InterPro" id="IPR001867">
    <property type="entry name" value="OmpR/PhoB-type_DNA-bd"/>
</dbReference>
<evidence type="ECO:0000256" key="5">
    <source>
        <dbReference type="ARBA" id="ARBA00023125"/>
    </source>
</evidence>
<dbReference type="Gene3D" id="1.10.10.10">
    <property type="entry name" value="Winged helix-like DNA-binding domain superfamily/Winged helix DNA-binding domain"/>
    <property type="match status" value="1"/>
</dbReference>
<dbReference type="EMBL" id="JBHUEK010000018">
    <property type="protein sequence ID" value="MFD1779553.1"/>
    <property type="molecule type" value="Genomic_DNA"/>
</dbReference>
<dbReference type="SUPFAM" id="SSF46894">
    <property type="entry name" value="C-terminal effector domain of the bipartite response regulators"/>
    <property type="match status" value="1"/>
</dbReference>
<keyword evidence="2 7" id="KW-0597">Phosphoprotein</keyword>
<dbReference type="SMART" id="SM00862">
    <property type="entry name" value="Trans_reg_C"/>
    <property type="match status" value="1"/>
</dbReference>
<keyword evidence="5 8" id="KW-0238">DNA-binding</keyword>
<dbReference type="Proteomes" id="UP001597227">
    <property type="component" value="Unassembled WGS sequence"/>
</dbReference>
<dbReference type="PANTHER" id="PTHR48111">
    <property type="entry name" value="REGULATOR OF RPOS"/>
    <property type="match status" value="1"/>
</dbReference>
<evidence type="ECO:0000256" key="1">
    <source>
        <dbReference type="ARBA" id="ARBA00004496"/>
    </source>
</evidence>
<comment type="subcellular location">
    <subcellularLocation>
        <location evidence="1">Cytoplasm</location>
    </subcellularLocation>
</comment>
<reference evidence="12" key="1">
    <citation type="journal article" date="2019" name="Int. J. Syst. Evol. Microbiol.">
        <title>The Global Catalogue of Microorganisms (GCM) 10K type strain sequencing project: providing services to taxonomists for standard genome sequencing and annotation.</title>
        <authorList>
            <consortium name="The Broad Institute Genomics Platform"/>
            <consortium name="The Broad Institute Genome Sequencing Center for Infectious Disease"/>
            <person name="Wu L."/>
            <person name="Ma J."/>
        </authorList>
    </citation>
    <scope>NUCLEOTIDE SEQUENCE [LARGE SCALE GENOMIC DNA]</scope>
    <source>
        <strain evidence="12">CCUG 15531</strain>
    </source>
</reference>
<evidence type="ECO:0000313" key="12">
    <source>
        <dbReference type="Proteomes" id="UP001597227"/>
    </source>
</evidence>
<dbReference type="Gene3D" id="6.10.250.690">
    <property type="match status" value="1"/>
</dbReference>
<dbReference type="InterPro" id="IPR016032">
    <property type="entry name" value="Sig_transdc_resp-reg_C-effctor"/>
</dbReference>
<keyword evidence="12" id="KW-1185">Reference proteome</keyword>
<protein>
    <submittedName>
        <fullName evidence="11">Response regulator transcription factor</fullName>
    </submittedName>
</protein>
<dbReference type="InterPro" id="IPR011006">
    <property type="entry name" value="CheY-like_superfamily"/>
</dbReference>
<evidence type="ECO:0000256" key="3">
    <source>
        <dbReference type="ARBA" id="ARBA00023012"/>
    </source>
</evidence>
<dbReference type="SUPFAM" id="SSF52172">
    <property type="entry name" value="CheY-like"/>
    <property type="match status" value="1"/>
</dbReference>
<keyword evidence="4" id="KW-0805">Transcription regulation</keyword>
<feature type="modified residue" description="4-aspartylphosphate" evidence="7">
    <location>
        <position position="53"/>
    </location>
</feature>
<dbReference type="InterPro" id="IPR039420">
    <property type="entry name" value="WalR-like"/>
</dbReference>
<dbReference type="CDD" id="cd17574">
    <property type="entry name" value="REC_OmpR"/>
    <property type="match status" value="1"/>
</dbReference>
<evidence type="ECO:0000313" key="11">
    <source>
        <dbReference type="EMBL" id="MFD1779553.1"/>
    </source>
</evidence>
<dbReference type="Gene3D" id="3.40.50.2300">
    <property type="match status" value="1"/>
</dbReference>
<evidence type="ECO:0000259" key="9">
    <source>
        <dbReference type="PROSITE" id="PS50110"/>
    </source>
</evidence>
<feature type="DNA-binding region" description="OmpR/PhoB-type" evidence="8">
    <location>
        <begin position="133"/>
        <end position="234"/>
    </location>
</feature>
<dbReference type="PROSITE" id="PS50110">
    <property type="entry name" value="RESPONSE_REGULATORY"/>
    <property type="match status" value="1"/>
</dbReference>
<keyword evidence="6" id="KW-0804">Transcription</keyword>
<dbReference type="PROSITE" id="PS51755">
    <property type="entry name" value="OMPR_PHOB"/>
    <property type="match status" value="1"/>
</dbReference>
<evidence type="ECO:0000256" key="4">
    <source>
        <dbReference type="ARBA" id="ARBA00023015"/>
    </source>
</evidence>
<dbReference type="InterPro" id="IPR001789">
    <property type="entry name" value="Sig_transdc_resp-reg_receiver"/>
</dbReference>
<evidence type="ECO:0000256" key="8">
    <source>
        <dbReference type="PROSITE-ProRule" id="PRU01091"/>
    </source>
</evidence>
<dbReference type="Pfam" id="PF00486">
    <property type="entry name" value="Trans_reg_C"/>
    <property type="match status" value="1"/>
</dbReference>
<comment type="caution">
    <text evidence="11">The sequence shown here is derived from an EMBL/GenBank/DDBJ whole genome shotgun (WGS) entry which is preliminary data.</text>
</comment>
<sequence>MNRTILIVDDQPEIVELLGLYLEKENYRILEAFDGREALQIIERESIDLMLVDLMMPNINGYQLIKKVRQDLHIPIIIISAKNEDNDKILGLGLGADDFIPKPFNPLEVIARVQAQLRRSYSYKQESTPQSESLLIKVGDIVLDESTYSARKGDATIPLTKIEYRILELLMSSPGRVYTKQQIFERAWNDYYMGGEEDNTINVHISKLREKLEENPKKPNYIKTIRGLGYKFVSQL</sequence>
<name>A0ABW4MNR2_9BACI</name>
<dbReference type="PANTHER" id="PTHR48111:SF40">
    <property type="entry name" value="PHOSPHATE REGULON TRANSCRIPTIONAL REGULATORY PROTEIN PHOB"/>
    <property type="match status" value="1"/>
</dbReference>
<gene>
    <name evidence="11" type="ORF">ACFSFW_12800</name>
</gene>
<accession>A0ABW4MNR2</accession>